<evidence type="ECO:0000313" key="1">
    <source>
        <dbReference type="EMBL" id="MFC4998826.1"/>
    </source>
</evidence>
<evidence type="ECO:0000313" key="2">
    <source>
        <dbReference type="Proteomes" id="UP001595912"/>
    </source>
</evidence>
<protein>
    <submittedName>
        <fullName evidence="1">Uncharacterized protein</fullName>
    </submittedName>
</protein>
<sequence length="112" mass="12582">MARRHLQRLTVAHHGLDELADTGVHDPEAVRAVTARHILQEYTQGVTDRIMAAVRASDISAPGRAGRYSGHHERALRYLRQALENLTNRPTTFESPRSAAVYYHHAELLAHV</sequence>
<reference evidence="2" key="1">
    <citation type="journal article" date="2019" name="Int. J. Syst. Evol. Microbiol.">
        <title>The Global Catalogue of Microorganisms (GCM) 10K type strain sequencing project: providing services to taxonomists for standard genome sequencing and annotation.</title>
        <authorList>
            <consortium name="The Broad Institute Genomics Platform"/>
            <consortium name="The Broad Institute Genome Sequencing Center for Infectious Disease"/>
            <person name="Wu L."/>
            <person name="Ma J."/>
        </authorList>
    </citation>
    <scope>NUCLEOTIDE SEQUENCE [LARGE SCALE GENOMIC DNA]</scope>
    <source>
        <strain evidence="2">CGMCC 4.7152</strain>
    </source>
</reference>
<organism evidence="1 2">
    <name type="scientific">Dactylosporangium cerinum</name>
    <dbReference type="NCBI Taxonomy" id="1434730"/>
    <lineage>
        <taxon>Bacteria</taxon>
        <taxon>Bacillati</taxon>
        <taxon>Actinomycetota</taxon>
        <taxon>Actinomycetes</taxon>
        <taxon>Micromonosporales</taxon>
        <taxon>Micromonosporaceae</taxon>
        <taxon>Dactylosporangium</taxon>
    </lineage>
</organism>
<comment type="caution">
    <text evidence="1">The sequence shown here is derived from an EMBL/GenBank/DDBJ whole genome shotgun (WGS) entry which is preliminary data.</text>
</comment>
<accession>A0ABV9VR35</accession>
<dbReference type="Proteomes" id="UP001595912">
    <property type="component" value="Unassembled WGS sequence"/>
</dbReference>
<gene>
    <name evidence="1" type="ORF">ACFPIJ_13390</name>
</gene>
<keyword evidence="2" id="KW-1185">Reference proteome</keyword>
<name>A0ABV9VR35_9ACTN</name>
<proteinExistence type="predicted"/>
<dbReference type="EMBL" id="JBHSIU010000013">
    <property type="protein sequence ID" value="MFC4998826.1"/>
    <property type="molecule type" value="Genomic_DNA"/>
</dbReference>